<feature type="region of interest" description="Disordered" evidence="1">
    <location>
        <begin position="110"/>
        <end position="166"/>
    </location>
</feature>
<evidence type="ECO:0000313" key="2">
    <source>
        <dbReference type="EMBL" id="PWA30405.1"/>
    </source>
</evidence>
<dbReference type="EMBL" id="NHOQ01000407">
    <property type="protein sequence ID" value="PWA30405.1"/>
    <property type="molecule type" value="Genomic_DNA"/>
</dbReference>
<sequence length="294" mass="32371">MPLHLPVTISCFRSPTGQKGLIGLLLQPDGIPHRRCPPTGSRVAAVTGTDKLVARAPTGHLDNGGTKHEAFMSVAYDTIHQLGLFSQQYPPPLLPKPGKDNVRLQKLLKRTAKKKASTQTSQSATPFRSSLSPVNEASPDLERSDHSTSPQTPETTPRRNSIQQPPRFTVRPLYQHVPSPYPQRAAFDRAVSMSPPMVAAPSCTYSHHEKQSNLCHIPLCLRRPKTPAYHISRAATPVFEISRPNPLLFAVSPITVDPERNNINTRPMYSNQSRYSKTSSNSDSRNAQSDGCAF</sequence>
<feature type="compositionally biased region" description="Polar residues" evidence="1">
    <location>
        <begin position="261"/>
        <end position="294"/>
    </location>
</feature>
<feature type="region of interest" description="Disordered" evidence="1">
    <location>
        <begin position="259"/>
        <end position="294"/>
    </location>
</feature>
<dbReference type="PANTHER" id="PTHR38004:SF1">
    <property type="entry name" value="PROLINE-RICH PROTEIN 33"/>
    <property type="match status" value="1"/>
</dbReference>
<protein>
    <submittedName>
        <fullName evidence="2">Uncharacterized protein</fullName>
    </submittedName>
</protein>
<feature type="compositionally biased region" description="Polar residues" evidence="1">
    <location>
        <begin position="117"/>
        <end position="135"/>
    </location>
</feature>
<dbReference type="AlphaFoldDB" id="A0A315W472"/>
<name>A0A315W472_GAMAF</name>
<dbReference type="Proteomes" id="UP000250572">
    <property type="component" value="Unassembled WGS sequence"/>
</dbReference>
<proteinExistence type="predicted"/>
<keyword evidence="3" id="KW-1185">Reference proteome</keyword>
<dbReference type="STRING" id="33528.ENSGAFP00000003185"/>
<evidence type="ECO:0000256" key="1">
    <source>
        <dbReference type="SAM" id="MobiDB-lite"/>
    </source>
</evidence>
<dbReference type="PANTHER" id="PTHR38004">
    <property type="entry name" value="PROLINE-RICH PROTEIN 33"/>
    <property type="match status" value="1"/>
</dbReference>
<reference evidence="2 3" key="1">
    <citation type="journal article" date="2018" name="G3 (Bethesda)">
        <title>A High-Quality Reference Genome for the Invasive Mosquitofish Gambusia affinis Using a Chicago Library.</title>
        <authorList>
            <person name="Hoffberg S.L."/>
            <person name="Troendle N.J."/>
            <person name="Glenn T.C."/>
            <person name="Mahmud O."/>
            <person name="Louha S."/>
            <person name="Chalopin D."/>
            <person name="Bennetzen J.L."/>
            <person name="Mauricio R."/>
        </authorList>
    </citation>
    <scope>NUCLEOTIDE SEQUENCE [LARGE SCALE GENOMIC DNA]</scope>
    <source>
        <strain evidence="2">NE01/NJP1002.9</strain>
        <tissue evidence="2">Muscle</tissue>
    </source>
</reference>
<gene>
    <name evidence="2" type="ORF">CCH79_00017648</name>
</gene>
<evidence type="ECO:0000313" key="3">
    <source>
        <dbReference type="Proteomes" id="UP000250572"/>
    </source>
</evidence>
<organism evidence="2 3">
    <name type="scientific">Gambusia affinis</name>
    <name type="common">Western mosquitofish</name>
    <name type="synonym">Heterandria affinis</name>
    <dbReference type="NCBI Taxonomy" id="33528"/>
    <lineage>
        <taxon>Eukaryota</taxon>
        <taxon>Metazoa</taxon>
        <taxon>Chordata</taxon>
        <taxon>Craniata</taxon>
        <taxon>Vertebrata</taxon>
        <taxon>Euteleostomi</taxon>
        <taxon>Actinopterygii</taxon>
        <taxon>Neopterygii</taxon>
        <taxon>Teleostei</taxon>
        <taxon>Neoteleostei</taxon>
        <taxon>Acanthomorphata</taxon>
        <taxon>Ovalentaria</taxon>
        <taxon>Atherinomorphae</taxon>
        <taxon>Cyprinodontiformes</taxon>
        <taxon>Poeciliidae</taxon>
        <taxon>Poeciliinae</taxon>
        <taxon>Gambusia</taxon>
    </lineage>
</organism>
<accession>A0A315W472</accession>
<comment type="caution">
    <text evidence="2">The sequence shown here is derived from an EMBL/GenBank/DDBJ whole genome shotgun (WGS) entry which is preliminary data.</text>
</comment>
<feature type="compositionally biased region" description="Polar residues" evidence="1">
    <location>
        <begin position="147"/>
        <end position="166"/>
    </location>
</feature>